<dbReference type="AlphaFoldDB" id="A0A6G1FDP1"/>
<dbReference type="Proteomes" id="UP000479710">
    <property type="component" value="Unassembled WGS sequence"/>
</dbReference>
<accession>A0A6G1FDP1</accession>
<evidence type="ECO:0000313" key="2">
    <source>
        <dbReference type="EMBL" id="KAF0935068.1"/>
    </source>
</evidence>
<keyword evidence="3" id="KW-1185">Reference proteome</keyword>
<reference evidence="2 3" key="1">
    <citation type="submission" date="2019-11" db="EMBL/GenBank/DDBJ databases">
        <title>Whole genome sequence of Oryza granulata.</title>
        <authorList>
            <person name="Li W."/>
        </authorList>
    </citation>
    <scope>NUCLEOTIDE SEQUENCE [LARGE SCALE GENOMIC DNA]</scope>
    <source>
        <strain evidence="3">cv. Menghai</strain>
        <tissue evidence="2">Leaf</tissue>
    </source>
</reference>
<dbReference type="EMBL" id="SPHZ02000001">
    <property type="protein sequence ID" value="KAF0935068.1"/>
    <property type="molecule type" value="Genomic_DNA"/>
</dbReference>
<evidence type="ECO:0000256" key="1">
    <source>
        <dbReference type="SAM" id="MobiDB-lite"/>
    </source>
</evidence>
<protein>
    <submittedName>
        <fullName evidence="2">Uncharacterized protein</fullName>
    </submittedName>
</protein>
<comment type="caution">
    <text evidence="2">The sequence shown here is derived from an EMBL/GenBank/DDBJ whole genome shotgun (WGS) entry which is preliminary data.</text>
</comment>
<feature type="region of interest" description="Disordered" evidence="1">
    <location>
        <begin position="27"/>
        <end position="48"/>
    </location>
</feature>
<evidence type="ECO:0000313" key="3">
    <source>
        <dbReference type="Proteomes" id="UP000479710"/>
    </source>
</evidence>
<sequence>MSFSSNAAHDVASAAVADAVRAALQTTADTPIDPSTAAEGVATSASTAERDALSTLLTHVT</sequence>
<proteinExistence type="predicted"/>
<gene>
    <name evidence="2" type="ORF">E2562_030001</name>
</gene>
<organism evidence="2 3">
    <name type="scientific">Oryza meyeriana var. granulata</name>
    <dbReference type="NCBI Taxonomy" id="110450"/>
    <lineage>
        <taxon>Eukaryota</taxon>
        <taxon>Viridiplantae</taxon>
        <taxon>Streptophyta</taxon>
        <taxon>Embryophyta</taxon>
        <taxon>Tracheophyta</taxon>
        <taxon>Spermatophyta</taxon>
        <taxon>Magnoliopsida</taxon>
        <taxon>Liliopsida</taxon>
        <taxon>Poales</taxon>
        <taxon>Poaceae</taxon>
        <taxon>BOP clade</taxon>
        <taxon>Oryzoideae</taxon>
        <taxon>Oryzeae</taxon>
        <taxon>Oryzinae</taxon>
        <taxon>Oryza</taxon>
        <taxon>Oryza meyeriana</taxon>
    </lineage>
</organism>
<name>A0A6G1FDP1_9ORYZ</name>